<comment type="similarity">
    <text evidence="2">Belongs to the EPSP synthase family.</text>
</comment>
<keyword evidence="11" id="KW-1185">Reference proteome</keyword>
<dbReference type="EMBL" id="CP139487">
    <property type="protein sequence ID" value="WPU65167.1"/>
    <property type="molecule type" value="Genomic_DNA"/>
</dbReference>
<evidence type="ECO:0000256" key="4">
    <source>
        <dbReference type="ARBA" id="ARBA00022605"/>
    </source>
</evidence>
<dbReference type="RefSeq" id="WP_321395262.1">
    <property type="nucleotide sequence ID" value="NZ_CP139487.1"/>
</dbReference>
<dbReference type="InterPro" id="IPR013792">
    <property type="entry name" value="RNA3'P_cycl/enolpyr_Trfase_a/b"/>
</dbReference>
<dbReference type="PANTHER" id="PTHR21090">
    <property type="entry name" value="AROM/DEHYDROQUINATE SYNTHASE"/>
    <property type="match status" value="1"/>
</dbReference>
<evidence type="ECO:0000256" key="7">
    <source>
        <dbReference type="ARBA" id="ARBA00030046"/>
    </source>
</evidence>
<keyword evidence="4" id="KW-0028">Amino-acid biosynthesis</keyword>
<organism evidence="10 11">
    <name type="scientific">Peredibacter starrii</name>
    <dbReference type="NCBI Taxonomy" id="28202"/>
    <lineage>
        <taxon>Bacteria</taxon>
        <taxon>Pseudomonadati</taxon>
        <taxon>Bdellovibrionota</taxon>
        <taxon>Bacteriovoracia</taxon>
        <taxon>Bacteriovoracales</taxon>
        <taxon>Bacteriovoracaceae</taxon>
        <taxon>Peredibacter</taxon>
    </lineage>
</organism>
<dbReference type="GO" id="GO:0009423">
    <property type="term" value="P:chorismate biosynthetic process"/>
    <property type="evidence" value="ECO:0007669"/>
    <property type="project" value="TreeGrafter"/>
</dbReference>
<dbReference type="GO" id="GO:0008652">
    <property type="term" value="P:amino acid biosynthetic process"/>
    <property type="evidence" value="ECO:0007669"/>
    <property type="project" value="UniProtKB-KW"/>
</dbReference>
<evidence type="ECO:0000256" key="6">
    <source>
        <dbReference type="ARBA" id="ARBA00023141"/>
    </source>
</evidence>
<dbReference type="GO" id="GO:0003866">
    <property type="term" value="F:3-phosphoshikimate 1-carboxyvinyltransferase activity"/>
    <property type="evidence" value="ECO:0007669"/>
    <property type="project" value="UniProtKB-EC"/>
</dbReference>
<dbReference type="InterPro" id="IPR036968">
    <property type="entry name" value="Enolpyruvate_Tfrase_sf"/>
</dbReference>
<feature type="domain" description="Enolpyruvate transferase" evidence="9">
    <location>
        <begin position="13"/>
        <end position="390"/>
    </location>
</feature>
<dbReference type="KEGG" id="psti:SOO65_00190"/>
<evidence type="ECO:0000259" key="9">
    <source>
        <dbReference type="Pfam" id="PF00275"/>
    </source>
</evidence>
<evidence type="ECO:0000313" key="10">
    <source>
        <dbReference type="EMBL" id="WPU65167.1"/>
    </source>
</evidence>
<evidence type="ECO:0000313" key="11">
    <source>
        <dbReference type="Proteomes" id="UP001324634"/>
    </source>
</evidence>
<dbReference type="AlphaFoldDB" id="A0AAX4HPG9"/>
<comment type="pathway">
    <text evidence="1">Metabolic intermediate biosynthesis; chorismate biosynthesis; chorismate from D-erythrose 4-phosphate and phosphoenolpyruvate: step 6/7.</text>
</comment>
<dbReference type="PIRSF" id="PIRSF000505">
    <property type="entry name" value="EPSPS"/>
    <property type="match status" value="1"/>
</dbReference>
<evidence type="ECO:0000256" key="5">
    <source>
        <dbReference type="ARBA" id="ARBA00022679"/>
    </source>
</evidence>
<evidence type="ECO:0000256" key="8">
    <source>
        <dbReference type="ARBA" id="ARBA00044633"/>
    </source>
</evidence>
<dbReference type="SUPFAM" id="SSF55205">
    <property type="entry name" value="EPT/RTPC-like"/>
    <property type="match status" value="1"/>
</dbReference>
<sequence length="394" mass="43569">MASLNLKHGSMIKEVHVPSSKSYANRALILAAIKKSPVTLENLPESTDVTILLACLKELGLKVKTSGKNVVIEGSFPACESSDKKLDVGEGGTTARFLAGLLLKGKKKYELVLGERLKERPWQEFIDQARMLGAKAELNDAVLTLQGPITAPKTLEVDCTRTTQYATAFELGLSDFGTKIIPVNLTTSQSYWAMTEKVIQDLKQNDVYPVPLDWSSASYPLAFAALNHEITFPGLFDDSFQADSKFIKILRKLGSVTENDKGMVIKPITHHEPISFDVTDCLDLVPTLGYFLSHIKGVHELHGTKNLTFKESDRLTEVMNLIKAFGRKTWLEGETLLIEGSDLKINEAKDLVLPNDHRMVMVGALFLRQHSGGSVTPPEAVTKSYPEFFDLFIC</sequence>
<reference evidence="10 11" key="1">
    <citation type="submission" date="2023-11" db="EMBL/GenBank/DDBJ databases">
        <title>Peredibacter starrii A3.12.</title>
        <authorList>
            <person name="Mitchell R.J."/>
        </authorList>
    </citation>
    <scope>NUCLEOTIDE SEQUENCE [LARGE SCALE GENOMIC DNA]</scope>
    <source>
        <strain evidence="10 11">A3.12</strain>
    </source>
</reference>
<dbReference type="EC" id="2.5.1.19" evidence="3"/>
<keyword evidence="5" id="KW-0808">Transferase</keyword>
<comment type="catalytic activity">
    <reaction evidence="8">
        <text>3-phosphoshikimate + phosphoenolpyruvate = 5-O-(1-carboxyvinyl)-3-phosphoshikimate + phosphate</text>
        <dbReference type="Rhea" id="RHEA:21256"/>
        <dbReference type="ChEBI" id="CHEBI:43474"/>
        <dbReference type="ChEBI" id="CHEBI:57701"/>
        <dbReference type="ChEBI" id="CHEBI:58702"/>
        <dbReference type="ChEBI" id="CHEBI:145989"/>
        <dbReference type="EC" id="2.5.1.19"/>
    </reaction>
    <physiologicalReaction direction="left-to-right" evidence="8">
        <dbReference type="Rhea" id="RHEA:21257"/>
    </physiologicalReaction>
</comment>
<proteinExistence type="inferred from homology"/>
<dbReference type="Proteomes" id="UP001324634">
    <property type="component" value="Chromosome"/>
</dbReference>
<evidence type="ECO:0000256" key="1">
    <source>
        <dbReference type="ARBA" id="ARBA00004811"/>
    </source>
</evidence>
<dbReference type="GO" id="GO:0009073">
    <property type="term" value="P:aromatic amino acid family biosynthetic process"/>
    <property type="evidence" value="ECO:0007669"/>
    <property type="project" value="UniProtKB-KW"/>
</dbReference>
<gene>
    <name evidence="10" type="ORF">SOO65_00190</name>
</gene>
<accession>A0AAX4HPG9</accession>
<keyword evidence="6" id="KW-0057">Aromatic amino acid biosynthesis</keyword>
<dbReference type="InterPro" id="IPR006264">
    <property type="entry name" value="EPSP_synthase"/>
</dbReference>
<dbReference type="Gene3D" id="3.65.10.10">
    <property type="entry name" value="Enolpyruvate transferase domain"/>
    <property type="match status" value="2"/>
</dbReference>
<dbReference type="PANTHER" id="PTHR21090:SF5">
    <property type="entry name" value="PENTAFUNCTIONAL AROM POLYPEPTIDE"/>
    <property type="match status" value="1"/>
</dbReference>
<name>A0AAX4HPG9_9BACT</name>
<evidence type="ECO:0000256" key="2">
    <source>
        <dbReference type="ARBA" id="ARBA00009948"/>
    </source>
</evidence>
<dbReference type="InterPro" id="IPR001986">
    <property type="entry name" value="Enolpyruvate_Tfrase_dom"/>
</dbReference>
<protein>
    <recommendedName>
        <fullName evidence="3">3-phosphoshikimate 1-carboxyvinyltransferase</fullName>
        <ecNumber evidence="3">2.5.1.19</ecNumber>
    </recommendedName>
    <alternativeName>
        <fullName evidence="7">5-enolpyruvylshikimate-3-phosphate synthase</fullName>
    </alternativeName>
</protein>
<dbReference type="Pfam" id="PF00275">
    <property type="entry name" value="EPSP_synthase"/>
    <property type="match status" value="1"/>
</dbReference>
<evidence type="ECO:0000256" key="3">
    <source>
        <dbReference type="ARBA" id="ARBA00012450"/>
    </source>
</evidence>